<name>A0A6H1ZS98_9ZZZZ</name>
<evidence type="ECO:0000313" key="1">
    <source>
        <dbReference type="EMBL" id="QJA50388.1"/>
    </source>
</evidence>
<evidence type="ECO:0000313" key="2">
    <source>
        <dbReference type="EMBL" id="QJI00451.1"/>
    </source>
</evidence>
<dbReference type="AlphaFoldDB" id="A0A6H1ZS98"/>
<protein>
    <submittedName>
        <fullName evidence="1">Uncharacterized protein</fullName>
    </submittedName>
</protein>
<accession>A0A6H1ZS98</accession>
<gene>
    <name evidence="1" type="ORF">TM448A01723_0004</name>
    <name evidence="2" type="ORF">TM448B01960_0010</name>
</gene>
<dbReference type="EMBL" id="MT144852">
    <property type="protein sequence ID" value="QJI00451.1"/>
    <property type="molecule type" value="Genomic_DNA"/>
</dbReference>
<dbReference type="EMBL" id="MT144192">
    <property type="protein sequence ID" value="QJA50388.1"/>
    <property type="molecule type" value="Genomic_DNA"/>
</dbReference>
<reference evidence="1" key="1">
    <citation type="submission" date="2020-03" db="EMBL/GenBank/DDBJ databases">
        <title>The deep terrestrial virosphere.</title>
        <authorList>
            <person name="Holmfeldt K."/>
            <person name="Nilsson E."/>
            <person name="Simone D."/>
            <person name="Lopez-Fernandez M."/>
            <person name="Wu X."/>
            <person name="de Brujin I."/>
            <person name="Lundin D."/>
            <person name="Andersson A."/>
            <person name="Bertilsson S."/>
            <person name="Dopson M."/>
        </authorList>
    </citation>
    <scope>NUCLEOTIDE SEQUENCE</scope>
    <source>
        <strain evidence="1">TM448A01723</strain>
        <strain evidence="2">TM448B01960</strain>
    </source>
</reference>
<sequence>MLKLKMTKRGAKTLYALVDGMMVKIAEKQKSGKPKLIDIGFGSYTEMINDYQKSGYKVTQLN</sequence>
<organism evidence="1">
    <name type="scientific">viral metagenome</name>
    <dbReference type="NCBI Taxonomy" id="1070528"/>
    <lineage>
        <taxon>unclassified sequences</taxon>
        <taxon>metagenomes</taxon>
        <taxon>organismal metagenomes</taxon>
    </lineage>
</organism>
<proteinExistence type="predicted"/>